<dbReference type="InterPro" id="IPR015443">
    <property type="entry name" value="Aldose_1-epimerase"/>
</dbReference>
<dbReference type="EC" id="5.1.3.3" evidence="4 8"/>
<evidence type="ECO:0000256" key="1">
    <source>
        <dbReference type="ARBA" id="ARBA00001614"/>
    </source>
</evidence>
<gene>
    <name evidence="12" type="ORF">FB550_10857</name>
</gene>
<dbReference type="InterPro" id="IPR011013">
    <property type="entry name" value="Gal_mutarotase_sf_dom"/>
</dbReference>
<proteinExistence type="inferred from homology"/>
<protein>
    <recommendedName>
        <fullName evidence="5 8">Aldose 1-epimerase</fullName>
        <ecNumber evidence="4 8">5.1.3.3</ecNumber>
    </recommendedName>
</protein>
<comment type="similarity">
    <text evidence="3 8">Belongs to the aldose epimerase family.</text>
</comment>
<dbReference type="UniPathway" id="UPA00242"/>
<feature type="binding site" evidence="11">
    <location>
        <begin position="179"/>
        <end position="181"/>
    </location>
    <ligand>
        <name>beta-D-galactose</name>
        <dbReference type="ChEBI" id="CHEBI:27667"/>
    </ligand>
</feature>
<evidence type="ECO:0000256" key="5">
    <source>
        <dbReference type="ARBA" id="ARBA00014165"/>
    </source>
</evidence>
<evidence type="ECO:0000256" key="6">
    <source>
        <dbReference type="ARBA" id="ARBA00023235"/>
    </source>
</evidence>
<dbReference type="PANTHER" id="PTHR10091:SF0">
    <property type="entry name" value="GALACTOSE MUTAROTASE"/>
    <property type="match status" value="1"/>
</dbReference>
<evidence type="ECO:0000256" key="4">
    <source>
        <dbReference type="ARBA" id="ARBA00013185"/>
    </source>
</evidence>
<evidence type="ECO:0000256" key="8">
    <source>
        <dbReference type="PIRNR" id="PIRNR005096"/>
    </source>
</evidence>
<dbReference type="PANTHER" id="PTHR10091">
    <property type="entry name" value="ALDOSE-1-EPIMERASE"/>
    <property type="match status" value="1"/>
</dbReference>
<dbReference type="InterPro" id="IPR047215">
    <property type="entry name" value="Galactose_mutarotase-like"/>
</dbReference>
<evidence type="ECO:0000256" key="11">
    <source>
        <dbReference type="PIRSR" id="PIRSR005096-3"/>
    </source>
</evidence>
<feature type="binding site" evidence="10">
    <location>
        <position position="252"/>
    </location>
    <ligand>
        <name>beta-D-galactose</name>
        <dbReference type="ChEBI" id="CHEBI:27667"/>
    </ligand>
</feature>
<dbReference type="NCBIfam" id="NF008277">
    <property type="entry name" value="PRK11055.1"/>
    <property type="match status" value="1"/>
</dbReference>
<dbReference type="GO" id="GO:0006006">
    <property type="term" value="P:glucose metabolic process"/>
    <property type="evidence" value="ECO:0007669"/>
    <property type="project" value="TreeGrafter"/>
</dbReference>
<dbReference type="AlphaFoldDB" id="A0A561D5S9"/>
<evidence type="ECO:0000313" key="13">
    <source>
        <dbReference type="Proteomes" id="UP000319671"/>
    </source>
</evidence>
<evidence type="ECO:0000256" key="9">
    <source>
        <dbReference type="PIRSR" id="PIRSR005096-1"/>
    </source>
</evidence>
<organism evidence="12 13">
    <name type="scientific">Neobacillus bataviensis</name>
    <dbReference type="NCBI Taxonomy" id="220685"/>
    <lineage>
        <taxon>Bacteria</taxon>
        <taxon>Bacillati</taxon>
        <taxon>Bacillota</taxon>
        <taxon>Bacilli</taxon>
        <taxon>Bacillales</taxon>
        <taxon>Bacillaceae</taxon>
        <taxon>Neobacillus</taxon>
    </lineage>
</organism>
<dbReference type="SUPFAM" id="SSF74650">
    <property type="entry name" value="Galactose mutarotase-like"/>
    <property type="match status" value="1"/>
</dbReference>
<feature type="active site" description="Proton donor" evidence="9">
    <location>
        <position position="179"/>
    </location>
</feature>
<dbReference type="GO" id="GO:0004034">
    <property type="term" value="F:aldose 1-epimerase activity"/>
    <property type="evidence" value="ECO:0007669"/>
    <property type="project" value="UniProtKB-EC"/>
</dbReference>
<accession>A0A561D5S9</accession>
<dbReference type="Gene3D" id="2.70.98.10">
    <property type="match status" value="1"/>
</dbReference>
<sequence>MKVIQEKFGEVNDQTVNSFTLVNDHGMELTCINYGCIITKMITPDKDGNYENIVLGYDSLEEYVKGSYFFGTVVGRVAGRIKGGSFDLNGKTYTLAKNENNNHLHGGDKGFDKVIWDASIQENDEDVSVQFSYLSPDGEEGYPGNLNIKVTYTLNNQNELTIHYSGISDEKTLLNMTNHSYFNLSGNIKRDILNHSLSIKSDKFLELNDELLPTGELLDVLGTPFDFTSERLIQSGVESHHPQNQLAGQGYDHPFLLSSNHDQEIVLTDSESGRTLTIETDETGVVVYSGNQMKSEGEIYGVPSRKYLGICLETQGLPDAIHHPNFPSWVLEKDQEYTSVTKYKFGVAAK</sequence>
<keyword evidence="6 8" id="KW-0413">Isomerase</keyword>
<dbReference type="Proteomes" id="UP000319671">
    <property type="component" value="Unassembled WGS sequence"/>
</dbReference>
<comment type="pathway">
    <text evidence="2 8">Carbohydrate metabolism; hexose metabolism.</text>
</comment>
<keyword evidence="13" id="KW-1185">Reference proteome</keyword>
<dbReference type="GO" id="GO:0030246">
    <property type="term" value="F:carbohydrate binding"/>
    <property type="evidence" value="ECO:0007669"/>
    <property type="project" value="InterPro"/>
</dbReference>
<dbReference type="RefSeq" id="WP_144566256.1">
    <property type="nucleotide sequence ID" value="NZ_VIVN01000008.1"/>
</dbReference>
<dbReference type="GO" id="GO:0033499">
    <property type="term" value="P:galactose catabolic process via UDP-galactose, Leloir pathway"/>
    <property type="evidence" value="ECO:0007669"/>
    <property type="project" value="TreeGrafter"/>
</dbReference>
<dbReference type="InterPro" id="IPR014718">
    <property type="entry name" value="GH-type_carb-bd"/>
</dbReference>
<dbReference type="PIRSF" id="PIRSF005096">
    <property type="entry name" value="GALM"/>
    <property type="match status" value="1"/>
</dbReference>
<dbReference type="CDD" id="cd09019">
    <property type="entry name" value="galactose_mutarotase_like"/>
    <property type="match status" value="1"/>
</dbReference>
<dbReference type="GO" id="GO:0005737">
    <property type="term" value="C:cytoplasm"/>
    <property type="evidence" value="ECO:0007669"/>
    <property type="project" value="TreeGrafter"/>
</dbReference>
<evidence type="ECO:0000256" key="3">
    <source>
        <dbReference type="ARBA" id="ARBA00006206"/>
    </source>
</evidence>
<dbReference type="PROSITE" id="PS00545">
    <property type="entry name" value="ALDOSE_1_EPIMERASE"/>
    <property type="match status" value="1"/>
</dbReference>
<evidence type="ECO:0000313" key="12">
    <source>
        <dbReference type="EMBL" id="TWD98803.1"/>
    </source>
</evidence>
<comment type="caution">
    <text evidence="12">The sequence shown here is derived from an EMBL/GenBank/DDBJ whole genome shotgun (WGS) entry which is preliminary data.</text>
</comment>
<reference evidence="12 13" key="1">
    <citation type="submission" date="2019-06" db="EMBL/GenBank/DDBJ databases">
        <title>Sorghum-associated microbial communities from plants grown in Nebraska, USA.</title>
        <authorList>
            <person name="Schachtman D."/>
        </authorList>
    </citation>
    <scope>NUCLEOTIDE SEQUENCE [LARGE SCALE GENOMIC DNA]</scope>
    <source>
        <strain evidence="12 13">2482</strain>
    </source>
</reference>
<dbReference type="EMBL" id="VIVN01000008">
    <property type="protein sequence ID" value="TWD98803.1"/>
    <property type="molecule type" value="Genomic_DNA"/>
</dbReference>
<dbReference type="InterPro" id="IPR018052">
    <property type="entry name" value="Ald1_epimerase_CS"/>
</dbReference>
<dbReference type="InterPro" id="IPR008183">
    <property type="entry name" value="Aldose_1/G6P_1-epimerase"/>
</dbReference>
<feature type="active site" description="Proton acceptor" evidence="9">
    <location>
        <position position="313"/>
    </location>
</feature>
<evidence type="ECO:0000256" key="10">
    <source>
        <dbReference type="PIRSR" id="PIRSR005096-2"/>
    </source>
</evidence>
<comment type="catalytic activity">
    <reaction evidence="1 8">
        <text>alpha-D-glucose = beta-D-glucose</text>
        <dbReference type="Rhea" id="RHEA:10264"/>
        <dbReference type="ChEBI" id="CHEBI:15903"/>
        <dbReference type="ChEBI" id="CHEBI:17925"/>
        <dbReference type="EC" id="5.1.3.3"/>
    </reaction>
</comment>
<evidence type="ECO:0000256" key="7">
    <source>
        <dbReference type="ARBA" id="ARBA00023277"/>
    </source>
</evidence>
<dbReference type="Pfam" id="PF01263">
    <property type="entry name" value="Aldose_epim"/>
    <property type="match status" value="1"/>
</dbReference>
<keyword evidence="7 8" id="KW-0119">Carbohydrate metabolism</keyword>
<evidence type="ECO:0000256" key="2">
    <source>
        <dbReference type="ARBA" id="ARBA00005028"/>
    </source>
</evidence>
<name>A0A561D5S9_9BACI</name>